<reference evidence="2 3" key="1">
    <citation type="journal article" date="2017" name="Front. Genet.">
        <title>Draft sequencing of the heterozygous diploid genome of Satsuma (Citrus unshiu Marc.) using a hybrid assembly approach.</title>
        <authorList>
            <person name="Shimizu T."/>
            <person name="Tanizawa Y."/>
            <person name="Mochizuki T."/>
            <person name="Nagasaki H."/>
            <person name="Yoshioka T."/>
            <person name="Toyoda A."/>
            <person name="Fujiyama A."/>
            <person name="Kaminuma E."/>
            <person name="Nakamura Y."/>
        </authorList>
    </citation>
    <scope>NUCLEOTIDE SEQUENCE [LARGE SCALE GENOMIC DNA]</scope>
    <source>
        <strain evidence="3">cv. Miyagawa wase</strain>
    </source>
</reference>
<evidence type="ECO:0000313" key="2">
    <source>
        <dbReference type="EMBL" id="GAY50473.1"/>
    </source>
</evidence>
<dbReference type="Proteomes" id="UP000236630">
    <property type="component" value="Unassembled WGS sequence"/>
</dbReference>
<organism evidence="2 3">
    <name type="scientific">Citrus unshiu</name>
    <name type="common">Satsuma mandarin</name>
    <name type="synonym">Citrus nobilis var. unshiu</name>
    <dbReference type="NCBI Taxonomy" id="55188"/>
    <lineage>
        <taxon>Eukaryota</taxon>
        <taxon>Viridiplantae</taxon>
        <taxon>Streptophyta</taxon>
        <taxon>Embryophyta</taxon>
        <taxon>Tracheophyta</taxon>
        <taxon>Spermatophyta</taxon>
        <taxon>Magnoliopsida</taxon>
        <taxon>eudicotyledons</taxon>
        <taxon>Gunneridae</taxon>
        <taxon>Pentapetalae</taxon>
        <taxon>rosids</taxon>
        <taxon>malvids</taxon>
        <taxon>Sapindales</taxon>
        <taxon>Rutaceae</taxon>
        <taxon>Aurantioideae</taxon>
        <taxon>Citrus</taxon>
    </lineage>
</organism>
<sequence>MPIISAKLSSLDPVLFNSVVVAVAVAVALISESNSVTDSVDAKQSRKETMTSSRFRLRLVLFCRERTKERKICLLFLFFHSVVSVRVVVAGSSCGVMSVK</sequence>
<proteinExistence type="predicted"/>
<feature type="transmembrane region" description="Helical" evidence="1">
    <location>
        <begin position="14"/>
        <end position="31"/>
    </location>
</feature>
<keyword evidence="1" id="KW-0812">Transmembrane</keyword>
<evidence type="ECO:0000313" key="3">
    <source>
        <dbReference type="Proteomes" id="UP000236630"/>
    </source>
</evidence>
<name>A0A2H5PDN2_CITUN</name>
<keyword evidence="3" id="KW-1185">Reference proteome</keyword>
<dbReference type="AlphaFoldDB" id="A0A2H5PDN2"/>
<gene>
    <name evidence="2" type="ORF">CUMW_126960</name>
</gene>
<dbReference type="EMBL" id="BDQV01000062">
    <property type="protein sequence ID" value="GAY50473.1"/>
    <property type="molecule type" value="Genomic_DNA"/>
</dbReference>
<protein>
    <submittedName>
        <fullName evidence="2">Uncharacterized protein</fullName>
    </submittedName>
</protein>
<keyword evidence="1" id="KW-1133">Transmembrane helix</keyword>
<feature type="transmembrane region" description="Helical" evidence="1">
    <location>
        <begin position="74"/>
        <end position="99"/>
    </location>
</feature>
<accession>A0A2H5PDN2</accession>
<comment type="caution">
    <text evidence="2">The sequence shown here is derived from an EMBL/GenBank/DDBJ whole genome shotgun (WGS) entry which is preliminary data.</text>
</comment>
<keyword evidence="1" id="KW-0472">Membrane</keyword>
<evidence type="ECO:0000256" key="1">
    <source>
        <dbReference type="SAM" id="Phobius"/>
    </source>
</evidence>